<dbReference type="EMBL" id="FOQD01000020">
    <property type="protein sequence ID" value="SFJ42555.1"/>
    <property type="molecule type" value="Genomic_DNA"/>
</dbReference>
<protein>
    <submittedName>
        <fullName evidence="1">Uncharacterized protein</fullName>
    </submittedName>
</protein>
<accession>A0A1I3R8S9</accession>
<dbReference type="RefSeq" id="WP_092055633.1">
    <property type="nucleotide sequence ID" value="NZ_FOQD01000020.1"/>
</dbReference>
<dbReference type="Proteomes" id="UP000199518">
    <property type="component" value="Unassembled WGS sequence"/>
</dbReference>
<sequence length="84" mass="9164">MDAAVATILKCHPEWKVMLEYDPMLSAFKLTLELPQGKCIRKIPPAVLERSSQPGESSPLAMELRLIVAGIENSFLGAATSVPR</sequence>
<evidence type="ECO:0000313" key="2">
    <source>
        <dbReference type="Proteomes" id="UP000199518"/>
    </source>
</evidence>
<dbReference type="STRING" id="1576369.SAMN05421753_12041"/>
<reference evidence="2" key="1">
    <citation type="submission" date="2016-10" db="EMBL/GenBank/DDBJ databases">
        <authorList>
            <person name="Varghese N."/>
            <person name="Submissions S."/>
        </authorList>
    </citation>
    <scope>NUCLEOTIDE SEQUENCE [LARGE SCALE GENOMIC DNA]</scope>
    <source>
        <strain evidence="2">DSM 26348</strain>
    </source>
</reference>
<evidence type="ECO:0000313" key="1">
    <source>
        <dbReference type="EMBL" id="SFJ42555.1"/>
    </source>
</evidence>
<organism evidence="1 2">
    <name type="scientific">Planctomicrobium piriforme</name>
    <dbReference type="NCBI Taxonomy" id="1576369"/>
    <lineage>
        <taxon>Bacteria</taxon>
        <taxon>Pseudomonadati</taxon>
        <taxon>Planctomycetota</taxon>
        <taxon>Planctomycetia</taxon>
        <taxon>Planctomycetales</taxon>
        <taxon>Planctomycetaceae</taxon>
        <taxon>Planctomicrobium</taxon>
    </lineage>
</organism>
<dbReference type="AlphaFoldDB" id="A0A1I3R8S9"/>
<name>A0A1I3R8S9_9PLAN</name>
<gene>
    <name evidence="1" type="ORF">SAMN05421753_12041</name>
</gene>
<proteinExistence type="predicted"/>
<keyword evidence="2" id="KW-1185">Reference proteome</keyword>